<feature type="region of interest" description="Disordered" evidence="1">
    <location>
        <begin position="76"/>
        <end position="102"/>
    </location>
</feature>
<accession>A0ABQ9U7T2</accession>
<organism evidence="2 3">
    <name type="scientific">Saguinus oedipus</name>
    <name type="common">Cotton-top tamarin</name>
    <name type="synonym">Oedipomidas oedipus</name>
    <dbReference type="NCBI Taxonomy" id="9490"/>
    <lineage>
        <taxon>Eukaryota</taxon>
        <taxon>Metazoa</taxon>
        <taxon>Chordata</taxon>
        <taxon>Craniata</taxon>
        <taxon>Vertebrata</taxon>
        <taxon>Euteleostomi</taxon>
        <taxon>Mammalia</taxon>
        <taxon>Eutheria</taxon>
        <taxon>Euarchontoglires</taxon>
        <taxon>Primates</taxon>
        <taxon>Haplorrhini</taxon>
        <taxon>Platyrrhini</taxon>
        <taxon>Cebidae</taxon>
        <taxon>Callitrichinae</taxon>
        <taxon>Saguinus</taxon>
    </lineage>
</organism>
<dbReference type="Proteomes" id="UP001266305">
    <property type="component" value="Unassembled WGS sequence"/>
</dbReference>
<name>A0ABQ9U7T2_SAGOE</name>
<evidence type="ECO:0000256" key="1">
    <source>
        <dbReference type="SAM" id="MobiDB-lite"/>
    </source>
</evidence>
<evidence type="ECO:0000313" key="3">
    <source>
        <dbReference type="Proteomes" id="UP001266305"/>
    </source>
</evidence>
<keyword evidence="3" id="KW-1185">Reference proteome</keyword>
<feature type="compositionally biased region" description="Low complexity" evidence="1">
    <location>
        <begin position="76"/>
        <end position="90"/>
    </location>
</feature>
<evidence type="ECO:0000313" key="2">
    <source>
        <dbReference type="EMBL" id="KAK2092392.1"/>
    </source>
</evidence>
<sequence>MWLSSFLCIDIEGRQPLSTTCLISCASPSEWQLGLLATGRSPELVTRAQDESSRCSCDNVAFIFITVDPVGGKPPFSHFSPHSSSQSSKLSPRRGCRFPGLGNLYGNLLS</sequence>
<protein>
    <submittedName>
        <fullName evidence="2">Uncharacterized protein</fullName>
    </submittedName>
</protein>
<dbReference type="EMBL" id="JASSZA010000015">
    <property type="protein sequence ID" value="KAK2092392.1"/>
    <property type="molecule type" value="Genomic_DNA"/>
</dbReference>
<reference evidence="2 3" key="1">
    <citation type="submission" date="2023-05" db="EMBL/GenBank/DDBJ databases">
        <title>B98-5 Cell Line De Novo Hybrid Assembly: An Optical Mapping Approach.</title>
        <authorList>
            <person name="Kananen K."/>
            <person name="Auerbach J.A."/>
            <person name="Kautto E."/>
            <person name="Blachly J.S."/>
        </authorList>
    </citation>
    <scope>NUCLEOTIDE SEQUENCE [LARGE SCALE GENOMIC DNA]</scope>
    <source>
        <strain evidence="2">B95-8</strain>
        <tissue evidence="2">Cell line</tissue>
    </source>
</reference>
<comment type="caution">
    <text evidence="2">The sequence shown here is derived from an EMBL/GenBank/DDBJ whole genome shotgun (WGS) entry which is preliminary data.</text>
</comment>
<gene>
    <name evidence="2" type="ORF">P7K49_028920</name>
</gene>
<proteinExistence type="predicted"/>